<keyword evidence="3" id="KW-1185">Reference proteome</keyword>
<comment type="caution">
    <text evidence="2">The sequence shown here is derived from an EMBL/GenBank/DDBJ whole genome shotgun (WGS) entry which is preliminary data.</text>
</comment>
<evidence type="ECO:0000313" key="3">
    <source>
        <dbReference type="Proteomes" id="UP000004980"/>
    </source>
</evidence>
<dbReference type="Proteomes" id="UP000004980">
    <property type="component" value="Unassembled WGS sequence"/>
</dbReference>
<protein>
    <submittedName>
        <fullName evidence="2">IclR family transcriptional regulator</fullName>
    </submittedName>
</protein>
<proteinExistence type="predicted"/>
<sequence>MFYVASWLPLVASDRLPAYLKNPDAAQAALRNGRLHTGDRARRDANGDFFFIGRQTDSMRVRGENVSAWEIERIFAAHPAVRASAAIGVASVSRTSCSTCSSRTNLWTGKPCTRGLASFQLPRYYRAVASFELTFTLAALGYLFKDPDSRKYELSPRLLDFTYHYLTSNELVSRATPYLQQLGSETEEATNLTVLDDTDIVFVLRIVSRNVFNAHVITGSRLPAYCTAPGLAILATLPDGEIEDILSRTNLVPYTSSTVYQPRKIRDRIAQIRKQGYAHTEDEYFVSDISTAAAITNAHGRGIGAVNIAVARSRWHADRDERRFADLVISTASAISTRRRVE</sequence>
<gene>
    <name evidence="2" type="ORF">WQE_12706</name>
</gene>
<dbReference type="RefSeq" id="WP_007581094.1">
    <property type="nucleotide sequence ID" value="NZ_AKAU01000076.1"/>
</dbReference>
<reference evidence="2 3" key="1">
    <citation type="journal article" date="2012" name="J. Bacteriol.">
        <title>Draft Genome Sequence of the Soil Bacterium Burkholderia terrae Strain BS001, Which Interacts with Fungal Surface Structures.</title>
        <authorList>
            <person name="Nazir R."/>
            <person name="Hansen M.A."/>
            <person name="Sorensen S."/>
            <person name="van Elsas J.D."/>
        </authorList>
    </citation>
    <scope>NUCLEOTIDE SEQUENCE [LARGE SCALE GENOMIC DNA]</scope>
    <source>
        <strain evidence="2 3">BS001</strain>
    </source>
</reference>
<dbReference type="PANTHER" id="PTHR30136">
    <property type="entry name" value="HELIX-TURN-HELIX TRANSCRIPTIONAL REGULATOR, ICLR FAMILY"/>
    <property type="match status" value="1"/>
</dbReference>
<feature type="domain" description="IclR-ED" evidence="1">
    <location>
        <begin position="157"/>
        <end position="341"/>
    </location>
</feature>
<dbReference type="SUPFAM" id="SSF55781">
    <property type="entry name" value="GAF domain-like"/>
    <property type="match status" value="1"/>
</dbReference>
<dbReference type="GeneID" id="71691754"/>
<accession>A0ABP2PSG9</accession>
<dbReference type="PROSITE" id="PS51078">
    <property type="entry name" value="ICLR_ED"/>
    <property type="match status" value="1"/>
</dbReference>
<dbReference type="Pfam" id="PF01614">
    <property type="entry name" value="IclR_C"/>
    <property type="match status" value="1"/>
</dbReference>
<dbReference type="PANTHER" id="PTHR30136:SF34">
    <property type="entry name" value="TRANSCRIPTIONAL REGULATOR"/>
    <property type="match status" value="1"/>
</dbReference>
<dbReference type="InterPro" id="IPR029016">
    <property type="entry name" value="GAF-like_dom_sf"/>
</dbReference>
<name>A0ABP2PSG9_9BURK</name>
<dbReference type="Gene3D" id="3.30.450.40">
    <property type="match status" value="1"/>
</dbReference>
<evidence type="ECO:0000313" key="2">
    <source>
        <dbReference type="EMBL" id="EIN00737.1"/>
    </source>
</evidence>
<dbReference type="Gene3D" id="2.30.38.10">
    <property type="entry name" value="Luciferase, Domain 3"/>
    <property type="match status" value="1"/>
</dbReference>
<organism evidence="2 3">
    <name type="scientific">Paraburkholderia hospita</name>
    <dbReference type="NCBI Taxonomy" id="169430"/>
    <lineage>
        <taxon>Bacteria</taxon>
        <taxon>Pseudomonadati</taxon>
        <taxon>Pseudomonadota</taxon>
        <taxon>Betaproteobacteria</taxon>
        <taxon>Burkholderiales</taxon>
        <taxon>Burkholderiaceae</taxon>
        <taxon>Paraburkholderia</taxon>
    </lineage>
</organism>
<dbReference type="InterPro" id="IPR014757">
    <property type="entry name" value="Tscrpt_reg_IclR_C"/>
</dbReference>
<dbReference type="InterPro" id="IPR050707">
    <property type="entry name" value="HTH_MetabolicPath_Reg"/>
</dbReference>
<evidence type="ECO:0000259" key="1">
    <source>
        <dbReference type="PROSITE" id="PS51078"/>
    </source>
</evidence>
<dbReference type="EMBL" id="AKAU01000076">
    <property type="protein sequence ID" value="EIN00737.1"/>
    <property type="molecule type" value="Genomic_DNA"/>
</dbReference>
<dbReference type="SUPFAM" id="SSF56801">
    <property type="entry name" value="Acetyl-CoA synthetase-like"/>
    <property type="match status" value="1"/>
</dbReference>